<name>A0ABT4VE40_9HELI</name>
<dbReference type="PANTHER" id="PTHR45947">
    <property type="entry name" value="SULFOQUINOVOSYL TRANSFERASE SQD2"/>
    <property type="match status" value="1"/>
</dbReference>
<sequence length="389" mass="44257">MIYFIIDVMRKGGGAQKVLSIMLPHLKDRVELIVLKRTENLLEIPSIKTHYILESESEALLPNSFLILDKITQIAKDSTLLVSFMDFITGYCTSLSSQILKVPYYCFVRCEPSFVEDSFPQAYINHKLYELTLQNALKVVCNSSSSCNDVITNFGVAKDRVELLYNPIDTQSIDRLKNEEFTFNKKEGEIFCVAVGRLHAQKNYKTLLESFKLLQDEDSSFHLYILGDGEQRGELEEYILQNNLKNITLCGFQKNIYVFLKHADIFIHASLSEGFPNVLLEAAYLKKPLVLSDIPVHREIFCEDSSVFFESSSALLLKEGIKKAHINKDALVTNTEGAIQKYLQNGFFEKLDDIFKVHWGSPRIMRHGSPKVALGKPSDNEAMDKNMGQ</sequence>
<proteinExistence type="predicted"/>
<dbReference type="PANTHER" id="PTHR45947:SF3">
    <property type="entry name" value="SULFOQUINOVOSYL TRANSFERASE SQD2"/>
    <property type="match status" value="1"/>
</dbReference>
<feature type="domain" description="Glycosyl transferase family 1" evidence="2">
    <location>
        <begin position="180"/>
        <end position="328"/>
    </location>
</feature>
<dbReference type="Proteomes" id="UP001210261">
    <property type="component" value="Unassembled WGS sequence"/>
</dbReference>
<evidence type="ECO:0000313" key="3">
    <source>
        <dbReference type="EMBL" id="MDA3968321.1"/>
    </source>
</evidence>
<dbReference type="EMBL" id="JAQHXR010000001">
    <property type="protein sequence ID" value="MDA3968321.1"/>
    <property type="molecule type" value="Genomic_DNA"/>
</dbReference>
<reference evidence="3 4" key="1">
    <citation type="submission" date="2023-01" db="EMBL/GenBank/DDBJ databases">
        <title>Description of Helicobacter ibis sp. nov. isolated from faecal droppings of black-faced ibis (Theristicus melanopis).</title>
        <authorList>
            <person name="Lopez-Cantillo M."/>
            <person name="Vidal-Veuthey B."/>
            <person name="Mella A."/>
            <person name="De La Haba R."/>
            <person name="Collado L."/>
        </authorList>
    </citation>
    <scope>NUCLEOTIDE SEQUENCE [LARGE SCALE GENOMIC DNA]</scope>
    <source>
        <strain evidence="3 4">A82</strain>
    </source>
</reference>
<dbReference type="InterPro" id="IPR050194">
    <property type="entry name" value="Glycosyltransferase_grp1"/>
</dbReference>
<organism evidence="3 4">
    <name type="scientific">Helicobacter ibis</name>
    <dbReference type="NCBI Taxonomy" id="2962633"/>
    <lineage>
        <taxon>Bacteria</taxon>
        <taxon>Pseudomonadati</taxon>
        <taxon>Campylobacterota</taxon>
        <taxon>Epsilonproteobacteria</taxon>
        <taxon>Campylobacterales</taxon>
        <taxon>Helicobacteraceae</taxon>
        <taxon>Helicobacter</taxon>
    </lineage>
</organism>
<dbReference type="Gene3D" id="3.40.50.2000">
    <property type="entry name" value="Glycogen Phosphorylase B"/>
    <property type="match status" value="2"/>
</dbReference>
<dbReference type="RefSeq" id="WP_271020614.1">
    <property type="nucleotide sequence ID" value="NZ_JAQHXR010000001.1"/>
</dbReference>
<keyword evidence="4" id="KW-1185">Reference proteome</keyword>
<dbReference type="Pfam" id="PF00534">
    <property type="entry name" value="Glycos_transf_1"/>
    <property type="match status" value="1"/>
</dbReference>
<feature type="compositionally biased region" description="Basic and acidic residues" evidence="1">
    <location>
        <begin position="378"/>
        <end position="389"/>
    </location>
</feature>
<gene>
    <name evidence="3" type="ORF">PF021_01370</name>
</gene>
<evidence type="ECO:0000313" key="4">
    <source>
        <dbReference type="Proteomes" id="UP001210261"/>
    </source>
</evidence>
<dbReference type="InterPro" id="IPR001296">
    <property type="entry name" value="Glyco_trans_1"/>
</dbReference>
<feature type="region of interest" description="Disordered" evidence="1">
    <location>
        <begin position="370"/>
        <end position="389"/>
    </location>
</feature>
<comment type="caution">
    <text evidence="3">The sequence shown here is derived from an EMBL/GenBank/DDBJ whole genome shotgun (WGS) entry which is preliminary data.</text>
</comment>
<accession>A0ABT4VE40</accession>
<evidence type="ECO:0000259" key="2">
    <source>
        <dbReference type="Pfam" id="PF00534"/>
    </source>
</evidence>
<dbReference type="SUPFAM" id="SSF53756">
    <property type="entry name" value="UDP-Glycosyltransferase/glycogen phosphorylase"/>
    <property type="match status" value="1"/>
</dbReference>
<protein>
    <submittedName>
        <fullName evidence="3">Glycosyltransferase</fullName>
    </submittedName>
</protein>
<evidence type="ECO:0000256" key="1">
    <source>
        <dbReference type="SAM" id="MobiDB-lite"/>
    </source>
</evidence>
<dbReference type="CDD" id="cd03811">
    <property type="entry name" value="GT4_GT28_WabH-like"/>
    <property type="match status" value="1"/>
</dbReference>